<dbReference type="EMBL" id="FNXT01001208">
    <property type="protein sequence ID" value="SZX74220.1"/>
    <property type="molecule type" value="Genomic_DNA"/>
</dbReference>
<organism evidence="10 12">
    <name type="scientific">Tetradesmus obliquus</name>
    <name type="common">Green alga</name>
    <name type="synonym">Acutodesmus obliquus</name>
    <dbReference type="NCBI Taxonomy" id="3088"/>
    <lineage>
        <taxon>Eukaryota</taxon>
        <taxon>Viridiplantae</taxon>
        <taxon>Chlorophyta</taxon>
        <taxon>core chlorophytes</taxon>
        <taxon>Chlorophyceae</taxon>
        <taxon>CS clade</taxon>
        <taxon>Sphaeropleales</taxon>
        <taxon>Scenedesmaceae</taxon>
        <taxon>Tetradesmus</taxon>
    </lineage>
</organism>
<evidence type="ECO:0000256" key="5">
    <source>
        <dbReference type="ARBA" id="ARBA00022695"/>
    </source>
</evidence>
<feature type="domain" description="Nucleotidyl transferase" evidence="8">
    <location>
        <begin position="2"/>
        <end position="228"/>
    </location>
</feature>
<dbReference type="CDD" id="cd06425">
    <property type="entry name" value="M1P_guanylylT_B_like_N"/>
    <property type="match status" value="1"/>
</dbReference>
<keyword evidence="12" id="KW-1185">Reference proteome</keyword>
<dbReference type="STRING" id="3088.A0A383VNL7"/>
<evidence type="ECO:0000313" key="12">
    <source>
        <dbReference type="Proteomes" id="UP000256970"/>
    </source>
</evidence>
<gene>
    <name evidence="11" type="ORF">BQ4739_LOCUS14463</name>
    <name evidence="10" type="ORF">BQ4739_LOCUS7539</name>
</gene>
<evidence type="ECO:0000256" key="1">
    <source>
        <dbReference type="ARBA" id="ARBA00004823"/>
    </source>
</evidence>
<dbReference type="InterPro" id="IPR005835">
    <property type="entry name" value="NTP_transferase_dom"/>
</dbReference>
<dbReference type="GO" id="GO:0009298">
    <property type="term" value="P:GDP-mannose biosynthetic process"/>
    <property type="evidence" value="ECO:0007669"/>
    <property type="project" value="UniProtKB-UniPathway"/>
</dbReference>
<dbReference type="AlphaFoldDB" id="A0A383VNL7"/>
<dbReference type="Proteomes" id="UP000256970">
    <property type="component" value="Unassembled WGS sequence"/>
</dbReference>
<sequence length="360" mass="39281">MKALILVGGYGTRLRPLTLTVPKPLVDFCNKPMICHQIEALKAAGVTEVILAINYQPEVMMGFIKEWGERLGVKITCSQENEPMGTAGPLALARHLLDDGSGKPFFVLNSDVVCPYPMKDMLDFHLAREAEATILVTKVDDPSKYGVVVIDEYGQVQRFVEKPKEFVGDKINAGIYVLAPSVLDRIELRPTSIEREVFPHVAADKKLFAFTLPGYWMDVGQPKDYLKGLTLHLDNLRIHSRAALASGPDYTGNVLVAPSATIGSGCLIGPDVSIGEGCVIGNGVRLSNCVVMKGVKVKDHSKVDKSIIGWDSTIGAWSRLENHCVLGEDVQVKDELYLNGAVVLPHKEIKEAVPSPNIIL</sequence>
<dbReference type="EMBL" id="FNXT01000770">
    <property type="protein sequence ID" value="SZX67117.1"/>
    <property type="molecule type" value="Genomic_DNA"/>
</dbReference>
<evidence type="ECO:0000256" key="2">
    <source>
        <dbReference type="ARBA" id="ARBA00007274"/>
    </source>
</evidence>
<keyword evidence="5" id="KW-0548">Nucleotidyltransferase</keyword>
<dbReference type="FunFam" id="3.90.550.10:FF:000013">
    <property type="entry name" value="mannose-1-phosphate guanyltransferase beta"/>
    <property type="match status" value="1"/>
</dbReference>
<name>A0A383VNL7_TETOB</name>
<comment type="pathway">
    <text evidence="1">Nucleotide-sugar biosynthesis; GDP-alpha-D-mannose biosynthesis; GDP-alpha-D-mannose from alpha-D-mannose 1-phosphate (GTP route): step 1/1.</text>
</comment>
<dbReference type="GO" id="GO:0005525">
    <property type="term" value="F:GTP binding"/>
    <property type="evidence" value="ECO:0007669"/>
    <property type="project" value="UniProtKB-KW"/>
</dbReference>
<dbReference type="InterPro" id="IPR056729">
    <property type="entry name" value="GMPPB_C"/>
</dbReference>
<feature type="domain" description="Mannose-1-phosphate guanyltransferase C-terminal" evidence="9">
    <location>
        <begin position="251"/>
        <end position="359"/>
    </location>
</feature>
<evidence type="ECO:0000256" key="4">
    <source>
        <dbReference type="ARBA" id="ARBA00022679"/>
    </source>
</evidence>
<dbReference type="PANTHER" id="PTHR22572">
    <property type="entry name" value="SUGAR-1-PHOSPHATE GUANYL TRANSFERASE"/>
    <property type="match status" value="1"/>
</dbReference>
<accession>A0A383VNL7</accession>
<evidence type="ECO:0000256" key="7">
    <source>
        <dbReference type="ARBA" id="ARBA00023134"/>
    </source>
</evidence>
<evidence type="ECO:0000256" key="6">
    <source>
        <dbReference type="ARBA" id="ARBA00022741"/>
    </source>
</evidence>
<dbReference type="EC" id="2.7.7.13" evidence="3"/>
<keyword evidence="7" id="KW-0342">GTP-binding</keyword>
<dbReference type="Gene3D" id="3.90.550.10">
    <property type="entry name" value="Spore Coat Polysaccharide Biosynthesis Protein SpsA, Chain A"/>
    <property type="match status" value="1"/>
</dbReference>
<dbReference type="InterPro" id="IPR029044">
    <property type="entry name" value="Nucleotide-diphossugar_trans"/>
</dbReference>
<evidence type="ECO:0000256" key="3">
    <source>
        <dbReference type="ARBA" id="ARBA00012387"/>
    </source>
</evidence>
<dbReference type="InterPro" id="IPR050486">
    <property type="entry name" value="Mannose-1P_guanyltransferase"/>
</dbReference>
<dbReference type="Gene3D" id="2.160.10.10">
    <property type="entry name" value="Hexapeptide repeat proteins"/>
    <property type="match status" value="1"/>
</dbReference>
<dbReference type="GO" id="GO:0004475">
    <property type="term" value="F:mannose-1-phosphate guanylyltransferase (GTP) activity"/>
    <property type="evidence" value="ECO:0007669"/>
    <property type="project" value="UniProtKB-EC"/>
</dbReference>
<evidence type="ECO:0000259" key="9">
    <source>
        <dbReference type="Pfam" id="PF25087"/>
    </source>
</evidence>
<dbReference type="SUPFAM" id="SSF53448">
    <property type="entry name" value="Nucleotide-diphospho-sugar transferases"/>
    <property type="match status" value="1"/>
</dbReference>
<dbReference type="UniPathway" id="UPA00126">
    <property type="reaction ID" value="UER00930"/>
</dbReference>
<reference evidence="10 12" key="1">
    <citation type="submission" date="2016-10" db="EMBL/GenBank/DDBJ databases">
        <authorList>
            <person name="Cai Z."/>
        </authorList>
    </citation>
    <scope>NUCLEOTIDE SEQUENCE [LARGE SCALE GENOMIC DNA]</scope>
</reference>
<keyword evidence="6" id="KW-0547">Nucleotide-binding</keyword>
<dbReference type="InterPro" id="IPR045233">
    <property type="entry name" value="GMPPB_N"/>
</dbReference>
<proteinExistence type="inferred from homology"/>
<keyword evidence="4" id="KW-0808">Transferase</keyword>
<dbReference type="Pfam" id="PF25087">
    <property type="entry name" value="GMPPB_C"/>
    <property type="match status" value="1"/>
</dbReference>
<dbReference type="Pfam" id="PF00483">
    <property type="entry name" value="NTP_transferase"/>
    <property type="match status" value="1"/>
</dbReference>
<protein>
    <recommendedName>
        <fullName evidence="3">mannose-1-phosphate guanylyltransferase</fullName>
        <ecNumber evidence="3">2.7.7.13</ecNumber>
    </recommendedName>
</protein>
<evidence type="ECO:0000313" key="11">
    <source>
        <dbReference type="EMBL" id="SZX74220.1"/>
    </source>
</evidence>
<evidence type="ECO:0000259" key="8">
    <source>
        <dbReference type="Pfam" id="PF00483"/>
    </source>
</evidence>
<evidence type="ECO:0000313" key="10">
    <source>
        <dbReference type="EMBL" id="SZX67117.1"/>
    </source>
</evidence>
<comment type="similarity">
    <text evidence="2">Belongs to the transferase hexapeptide repeat family.</text>
</comment>